<feature type="domain" description="CMP/dCMP-type deaminase" evidence="1">
    <location>
        <begin position="2"/>
        <end position="120"/>
    </location>
</feature>
<dbReference type="Pfam" id="PF00383">
    <property type="entry name" value="dCMP_cyt_deam_1"/>
    <property type="match status" value="1"/>
</dbReference>
<gene>
    <name evidence="2" type="ORF">A3A71_00035</name>
</gene>
<dbReference type="InterPro" id="IPR002125">
    <property type="entry name" value="CMP_dCMP_dom"/>
</dbReference>
<dbReference type="Gene3D" id="3.40.140.10">
    <property type="entry name" value="Cytidine Deaminase, domain 2"/>
    <property type="match status" value="1"/>
</dbReference>
<proteinExistence type="predicted"/>
<evidence type="ECO:0000313" key="2">
    <source>
        <dbReference type="EMBL" id="OGD64442.1"/>
    </source>
</evidence>
<dbReference type="Proteomes" id="UP000177481">
    <property type="component" value="Unassembled WGS sequence"/>
</dbReference>
<dbReference type="InterPro" id="IPR016193">
    <property type="entry name" value="Cytidine_deaminase-like"/>
</dbReference>
<evidence type="ECO:0000259" key="1">
    <source>
        <dbReference type="PROSITE" id="PS51747"/>
    </source>
</evidence>
<dbReference type="GO" id="GO:0003824">
    <property type="term" value="F:catalytic activity"/>
    <property type="evidence" value="ECO:0007669"/>
    <property type="project" value="InterPro"/>
</dbReference>
<name>A0A1F5EAL2_9BACT</name>
<organism evidence="2 3">
    <name type="scientific">Candidatus Berkelbacteria bacterium RIFCSPLOWO2_01_FULL_50_28</name>
    <dbReference type="NCBI Taxonomy" id="1797471"/>
    <lineage>
        <taxon>Bacteria</taxon>
        <taxon>Candidatus Berkelbacteria</taxon>
    </lineage>
</organism>
<sequence length="156" mass="17808">MKPERKYMREAIEQAKSAKQNGCYSIGAVIVKNGETIARGGNRVKTDLDPTAHAEIDAIRKATKTLQSRYLQDCILYTTHEPCPMCAAAAIWSKMAGIVYGSRMEDMENYRLRNGNSEWQWRTIGIKARDVINNGDPRLTLVEDFMREDCLKLFHH</sequence>
<comment type="caution">
    <text evidence="2">The sequence shown here is derived from an EMBL/GenBank/DDBJ whole genome shotgun (WGS) entry which is preliminary data.</text>
</comment>
<reference evidence="2 3" key="1">
    <citation type="journal article" date="2016" name="Nat. Commun.">
        <title>Thousands of microbial genomes shed light on interconnected biogeochemical processes in an aquifer system.</title>
        <authorList>
            <person name="Anantharaman K."/>
            <person name="Brown C.T."/>
            <person name="Hug L.A."/>
            <person name="Sharon I."/>
            <person name="Castelle C.J."/>
            <person name="Probst A.J."/>
            <person name="Thomas B.C."/>
            <person name="Singh A."/>
            <person name="Wilkins M.J."/>
            <person name="Karaoz U."/>
            <person name="Brodie E.L."/>
            <person name="Williams K.H."/>
            <person name="Hubbard S.S."/>
            <person name="Banfield J.F."/>
        </authorList>
    </citation>
    <scope>NUCLEOTIDE SEQUENCE [LARGE SCALE GENOMIC DNA]</scope>
</reference>
<accession>A0A1F5EAL2</accession>
<dbReference type="AlphaFoldDB" id="A0A1F5EAL2"/>
<protein>
    <recommendedName>
        <fullName evidence="1">CMP/dCMP-type deaminase domain-containing protein</fullName>
    </recommendedName>
</protein>
<dbReference type="EMBL" id="MEZX01000002">
    <property type="protein sequence ID" value="OGD64442.1"/>
    <property type="molecule type" value="Genomic_DNA"/>
</dbReference>
<dbReference type="CDD" id="cd01285">
    <property type="entry name" value="nucleoside_deaminase"/>
    <property type="match status" value="1"/>
</dbReference>
<dbReference type="PROSITE" id="PS51747">
    <property type="entry name" value="CYT_DCMP_DEAMINASES_2"/>
    <property type="match status" value="1"/>
</dbReference>
<evidence type="ECO:0000313" key="3">
    <source>
        <dbReference type="Proteomes" id="UP000177481"/>
    </source>
</evidence>
<dbReference type="STRING" id="1797471.A3A71_00035"/>
<dbReference type="SUPFAM" id="SSF53927">
    <property type="entry name" value="Cytidine deaminase-like"/>
    <property type="match status" value="1"/>
</dbReference>
<dbReference type="PANTHER" id="PTHR11079">
    <property type="entry name" value="CYTOSINE DEAMINASE FAMILY MEMBER"/>
    <property type="match status" value="1"/>
</dbReference>
<dbReference type="PANTHER" id="PTHR11079:SF162">
    <property type="entry name" value="RIBOFLAVIN BIOSYNTHESIS PROTEIN PYRD, CHLOROPLASTIC"/>
    <property type="match status" value="1"/>
</dbReference>